<evidence type="ECO:0000256" key="1">
    <source>
        <dbReference type="SAM" id="Phobius"/>
    </source>
</evidence>
<proteinExistence type="predicted"/>
<feature type="transmembrane region" description="Helical" evidence="1">
    <location>
        <begin position="23"/>
        <end position="45"/>
    </location>
</feature>
<dbReference type="AlphaFoldDB" id="A0A6J7S0L4"/>
<reference evidence="2" key="1">
    <citation type="submission" date="2020-05" db="EMBL/GenBank/DDBJ databases">
        <authorList>
            <person name="Chiriac C."/>
            <person name="Salcher M."/>
            <person name="Ghai R."/>
            <person name="Kavagutti S V."/>
        </authorList>
    </citation>
    <scope>NUCLEOTIDE SEQUENCE</scope>
</reference>
<evidence type="ECO:0000313" key="2">
    <source>
        <dbReference type="EMBL" id="CAB5034581.1"/>
    </source>
</evidence>
<sequence>MPVFGPPTWAVLVFFNFEYDLPLPLLVLVGAIASAIGRLLLATAFRQIGFRLPRRRRTDLEAIGATLTSERRSRWGILTLFLLSPLPSAQLFEAAGLTPQVPLGPVTMAFFCGRLVTYSIYVAGAAAAATTLKSLLDDGFGSPWLIGLQLLLLALLVAFVLTPWAKILGYTPADDASKR</sequence>
<gene>
    <name evidence="2" type="ORF">UFOPK4175_00691</name>
</gene>
<accession>A0A6J7S0L4</accession>
<name>A0A6J7S0L4_9ZZZZ</name>
<feature type="transmembrane region" description="Helical" evidence="1">
    <location>
        <begin position="108"/>
        <end position="132"/>
    </location>
</feature>
<keyword evidence="1" id="KW-0472">Membrane</keyword>
<keyword evidence="1" id="KW-0812">Transmembrane</keyword>
<keyword evidence="1" id="KW-1133">Transmembrane helix</keyword>
<organism evidence="2">
    <name type="scientific">freshwater metagenome</name>
    <dbReference type="NCBI Taxonomy" id="449393"/>
    <lineage>
        <taxon>unclassified sequences</taxon>
        <taxon>metagenomes</taxon>
        <taxon>ecological metagenomes</taxon>
    </lineage>
</organism>
<feature type="transmembrane region" description="Helical" evidence="1">
    <location>
        <begin position="144"/>
        <end position="165"/>
    </location>
</feature>
<protein>
    <submittedName>
        <fullName evidence="2">Unannotated protein</fullName>
    </submittedName>
</protein>
<dbReference type="EMBL" id="CAFBPX010000107">
    <property type="protein sequence ID" value="CAB5034581.1"/>
    <property type="molecule type" value="Genomic_DNA"/>
</dbReference>